<organism evidence="3 4">
    <name type="scientific">Durusdinium trenchii</name>
    <dbReference type="NCBI Taxonomy" id="1381693"/>
    <lineage>
        <taxon>Eukaryota</taxon>
        <taxon>Sar</taxon>
        <taxon>Alveolata</taxon>
        <taxon>Dinophyceae</taxon>
        <taxon>Suessiales</taxon>
        <taxon>Symbiodiniaceae</taxon>
        <taxon>Durusdinium</taxon>
    </lineage>
</organism>
<feature type="transmembrane region" description="Helical" evidence="1">
    <location>
        <begin position="24"/>
        <end position="47"/>
    </location>
</feature>
<evidence type="ECO:0000259" key="2">
    <source>
        <dbReference type="Pfam" id="PF00656"/>
    </source>
</evidence>
<dbReference type="InterPro" id="IPR011600">
    <property type="entry name" value="Pept_C14_caspase"/>
</dbReference>
<keyword evidence="1" id="KW-0472">Membrane</keyword>
<sequence length="534" mass="61115">MVYRGRLYLIPTDNPETLKTLPQAFTISSGFTLLTYLGAFLYCNFWFWEYSWLLSGARFLMMAGFLRFILSRFPSWLLLAWQKLTWHPLLQAYCLDELEAKLANVHDTHGARYATFFLVLDCCRDCGRLSWWHQVLLRLQASEKPATVKQSYKSSRPNFFQIYACEDGRQAFGCPDSHSHLIESFLKALSGVKHGCTLDDLLNHIDESIRASCSLGLQKFCTYSTSYRLAKQIIFWNGLTQAAPEARPTLMTSMRKSKLFSLKPSEQHLFQRYRHSRDVQERRQIISLPALSEDLRALLLVRSLAEKRSATGAKRFLSTAVCSRAIKRQGLKLHNVELVICEVNMMQAKFLCDKCLALLGQAILARSRHREDSIRSVDRKMRRVDSLLARVWNVLDQHSADPYLQGRVEEVIAGSIAVHLFKGMLSGQSFWHSLNDFHRQAFECSGHFQRALHAYAEGALTKDAARLAAIWRLSAIFAALFARDKPCIVEQLEHFNLALAFCNTHHPNYQNQWVVKRVLAVANLGIQVVHPTVA</sequence>
<dbReference type="Proteomes" id="UP001642464">
    <property type="component" value="Unassembled WGS sequence"/>
</dbReference>
<name>A0ABP0LPL2_9DINO</name>
<comment type="caution">
    <text evidence="3">The sequence shown here is derived from an EMBL/GenBank/DDBJ whole genome shotgun (WGS) entry which is preliminary data.</text>
</comment>
<protein>
    <recommendedName>
        <fullName evidence="2">Peptidase C14 caspase domain-containing protein</fullName>
    </recommendedName>
</protein>
<gene>
    <name evidence="3" type="ORF">SCF082_LOCUS23545</name>
</gene>
<reference evidence="3 4" key="1">
    <citation type="submission" date="2024-02" db="EMBL/GenBank/DDBJ databases">
        <authorList>
            <person name="Chen Y."/>
            <person name="Shah S."/>
            <person name="Dougan E. K."/>
            <person name="Thang M."/>
            <person name="Chan C."/>
        </authorList>
    </citation>
    <scope>NUCLEOTIDE SEQUENCE [LARGE SCALE GENOMIC DNA]</scope>
</reference>
<dbReference type="SUPFAM" id="SSF52129">
    <property type="entry name" value="Caspase-like"/>
    <property type="match status" value="1"/>
</dbReference>
<dbReference type="InterPro" id="IPR029030">
    <property type="entry name" value="Caspase-like_dom_sf"/>
</dbReference>
<dbReference type="Pfam" id="PF00656">
    <property type="entry name" value="Peptidase_C14"/>
    <property type="match status" value="1"/>
</dbReference>
<evidence type="ECO:0000313" key="3">
    <source>
        <dbReference type="EMBL" id="CAK9040504.1"/>
    </source>
</evidence>
<accession>A0ABP0LPL2</accession>
<evidence type="ECO:0000313" key="4">
    <source>
        <dbReference type="Proteomes" id="UP001642464"/>
    </source>
</evidence>
<keyword evidence="4" id="KW-1185">Reference proteome</keyword>
<keyword evidence="1" id="KW-1133">Transmembrane helix</keyword>
<proteinExistence type="predicted"/>
<feature type="domain" description="Peptidase C14 caspase" evidence="2">
    <location>
        <begin position="85"/>
        <end position="212"/>
    </location>
</feature>
<keyword evidence="1" id="KW-0812">Transmembrane</keyword>
<evidence type="ECO:0000256" key="1">
    <source>
        <dbReference type="SAM" id="Phobius"/>
    </source>
</evidence>
<dbReference type="EMBL" id="CAXAMM010017147">
    <property type="protein sequence ID" value="CAK9040504.1"/>
    <property type="molecule type" value="Genomic_DNA"/>
</dbReference>